<sequence length="207" mass="23684">MEDVESKYPIYLIQDQGCMEQHDDEDIMYSIQDQQRVTGEADPKLDNSTTVLKCYANTPTIPPDLDRTPKLCSVEGYVNRLHEHTSQRENRLIQGKITEDDIRQEFKDTFQGLGQIPGAVQLDVKDDAKPQQDPPRCMPIPLKKELKILLQYNRPHAPEIFWSKLQEALGDLPEVGIVADDILMYGQGQTETETPINHDENLLQLIQ</sequence>
<name>A0ABQ9HGW3_9NEOP</name>
<proteinExistence type="predicted"/>
<comment type="caution">
    <text evidence="1">The sequence shown here is derived from an EMBL/GenBank/DDBJ whole genome shotgun (WGS) entry which is preliminary data.</text>
</comment>
<accession>A0ABQ9HGW3</accession>
<gene>
    <name evidence="1" type="ORF">PR048_015323</name>
</gene>
<reference evidence="1 2" key="1">
    <citation type="submission" date="2023-02" db="EMBL/GenBank/DDBJ databases">
        <title>LHISI_Scaffold_Assembly.</title>
        <authorList>
            <person name="Stuart O.P."/>
            <person name="Cleave R."/>
            <person name="Magrath M.J.L."/>
            <person name="Mikheyev A.S."/>
        </authorList>
    </citation>
    <scope>NUCLEOTIDE SEQUENCE [LARGE SCALE GENOMIC DNA]</scope>
    <source>
        <strain evidence="1">Daus_M_001</strain>
        <tissue evidence="1">Leg muscle</tissue>
    </source>
</reference>
<dbReference type="EMBL" id="JARBHB010000005">
    <property type="protein sequence ID" value="KAJ8883479.1"/>
    <property type="molecule type" value="Genomic_DNA"/>
</dbReference>
<protein>
    <submittedName>
        <fullName evidence="1">Uncharacterized protein</fullName>
    </submittedName>
</protein>
<evidence type="ECO:0000313" key="1">
    <source>
        <dbReference type="EMBL" id="KAJ8883479.1"/>
    </source>
</evidence>
<organism evidence="1 2">
    <name type="scientific">Dryococelus australis</name>
    <dbReference type="NCBI Taxonomy" id="614101"/>
    <lineage>
        <taxon>Eukaryota</taxon>
        <taxon>Metazoa</taxon>
        <taxon>Ecdysozoa</taxon>
        <taxon>Arthropoda</taxon>
        <taxon>Hexapoda</taxon>
        <taxon>Insecta</taxon>
        <taxon>Pterygota</taxon>
        <taxon>Neoptera</taxon>
        <taxon>Polyneoptera</taxon>
        <taxon>Phasmatodea</taxon>
        <taxon>Verophasmatodea</taxon>
        <taxon>Anareolatae</taxon>
        <taxon>Phasmatidae</taxon>
        <taxon>Eurycanthinae</taxon>
        <taxon>Dryococelus</taxon>
    </lineage>
</organism>
<dbReference type="Proteomes" id="UP001159363">
    <property type="component" value="Chromosome 4"/>
</dbReference>
<keyword evidence="2" id="KW-1185">Reference proteome</keyword>
<evidence type="ECO:0000313" key="2">
    <source>
        <dbReference type="Proteomes" id="UP001159363"/>
    </source>
</evidence>